<dbReference type="Proteomes" id="UP000245946">
    <property type="component" value="Unassembled WGS sequence"/>
</dbReference>
<protein>
    <recommendedName>
        <fullName evidence="4">L-ornithine N(5)-monooxygenase [NAD(P)H]</fullName>
        <ecNumber evidence="4">1.14.13.196</ecNumber>
    </recommendedName>
</protein>
<comment type="similarity">
    <text evidence="3">Belongs to the lysine N(6)-hydroxylase/L-ornithine N(5)-oxygenase family.</text>
</comment>
<evidence type="ECO:0000256" key="6">
    <source>
        <dbReference type="ARBA" id="ARBA00022827"/>
    </source>
</evidence>
<keyword evidence="7" id="KW-0521">NADP</keyword>
<dbReference type="EMBL" id="KZ819286">
    <property type="protein sequence ID" value="PWO00054.1"/>
    <property type="molecule type" value="Genomic_DNA"/>
</dbReference>
<dbReference type="PANTHER" id="PTHR42802:SF1">
    <property type="entry name" value="L-ORNITHINE N(5)-MONOOXYGENASE"/>
    <property type="match status" value="1"/>
</dbReference>
<feature type="compositionally biased region" description="Low complexity" evidence="11">
    <location>
        <begin position="494"/>
        <end position="513"/>
    </location>
</feature>
<dbReference type="STRING" id="58919.A0A316ZID6"/>
<dbReference type="InterPro" id="IPR025700">
    <property type="entry name" value="Lys/Orn_oxygenase"/>
</dbReference>
<evidence type="ECO:0000256" key="9">
    <source>
        <dbReference type="ARBA" id="ARBA00047598"/>
    </source>
</evidence>
<evidence type="ECO:0000256" key="2">
    <source>
        <dbReference type="ARBA" id="ARBA00004924"/>
    </source>
</evidence>
<keyword evidence="13" id="KW-1185">Reference proteome</keyword>
<dbReference type="EC" id="1.14.13.196" evidence="4"/>
<dbReference type="PANTHER" id="PTHR42802">
    <property type="entry name" value="MONOOXYGENASE"/>
    <property type="match status" value="1"/>
</dbReference>
<feature type="region of interest" description="Disordered" evidence="11">
    <location>
        <begin position="494"/>
        <end position="516"/>
    </location>
</feature>
<evidence type="ECO:0000256" key="11">
    <source>
        <dbReference type="SAM" id="MobiDB-lite"/>
    </source>
</evidence>
<comment type="cofactor">
    <cofactor evidence="1">
        <name>FAD</name>
        <dbReference type="ChEBI" id="CHEBI:57692"/>
    </cofactor>
</comment>
<comment type="catalytic activity">
    <reaction evidence="9">
        <text>L-ornithine + NADPH + O2 = N(5)-hydroxy-L-ornithine + NADP(+) + H2O</text>
        <dbReference type="Rhea" id="RHEA:41508"/>
        <dbReference type="ChEBI" id="CHEBI:15377"/>
        <dbReference type="ChEBI" id="CHEBI:15379"/>
        <dbReference type="ChEBI" id="CHEBI:46911"/>
        <dbReference type="ChEBI" id="CHEBI:57783"/>
        <dbReference type="ChEBI" id="CHEBI:58349"/>
        <dbReference type="ChEBI" id="CHEBI:78275"/>
        <dbReference type="EC" id="1.14.13.196"/>
    </reaction>
</comment>
<dbReference type="InterPro" id="IPR036188">
    <property type="entry name" value="FAD/NAD-bd_sf"/>
</dbReference>
<feature type="compositionally biased region" description="Polar residues" evidence="11">
    <location>
        <begin position="581"/>
        <end position="597"/>
    </location>
</feature>
<feature type="region of interest" description="Disordered" evidence="11">
    <location>
        <begin position="579"/>
        <end position="600"/>
    </location>
</feature>
<evidence type="ECO:0000256" key="8">
    <source>
        <dbReference type="ARBA" id="ARBA00023002"/>
    </source>
</evidence>
<dbReference type="GeneID" id="37269217"/>
<proteinExistence type="inferred from homology"/>
<comment type="catalytic activity">
    <reaction evidence="10">
        <text>L-ornithine + NADH + O2 = N(5)-hydroxy-L-ornithine + NAD(+) + H2O</text>
        <dbReference type="Rhea" id="RHEA:41512"/>
        <dbReference type="ChEBI" id="CHEBI:15377"/>
        <dbReference type="ChEBI" id="CHEBI:15379"/>
        <dbReference type="ChEBI" id="CHEBI:46911"/>
        <dbReference type="ChEBI" id="CHEBI:57540"/>
        <dbReference type="ChEBI" id="CHEBI:57945"/>
        <dbReference type="ChEBI" id="CHEBI:78275"/>
        <dbReference type="EC" id="1.14.13.196"/>
    </reaction>
</comment>
<evidence type="ECO:0000313" key="13">
    <source>
        <dbReference type="Proteomes" id="UP000245946"/>
    </source>
</evidence>
<gene>
    <name evidence="12" type="ORF">FA09DRAFT_328181</name>
</gene>
<keyword evidence="8" id="KW-0560">Oxidoreductase</keyword>
<accession>A0A316ZID6</accession>
<dbReference type="GO" id="GO:0006879">
    <property type="term" value="P:intracellular iron ion homeostasis"/>
    <property type="evidence" value="ECO:0007669"/>
    <property type="project" value="TreeGrafter"/>
</dbReference>
<reference evidence="12 13" key="1">
    <citation type="journal article" date="2018" name="Mol. Biol. Evol.">
        <title>Broad Genomic Sampling Reveals a Smut Pathogenic Ancestry of the Fungal Clade Ustilaginomycotina.</title>
        <authorList>
            <person name="Kijpornyongpan T."/>
            <person name="Mondo S.J."/>
            <person name="Barry K."/>
            <person name="Sandor L."/>
            <person name="Lee J."/>
            <person name="Lipzen A."/>
            <person name="Pangilinan J."/>
            <person name="LaButti K."/>
            <person name="Hainaut M."/>
            <person name="Henrissat B."/>
            <person name="Grigoriev I.V."/>
            <person name="Spatafora J.W."/>
            <person name="Aime M.C."/>
        </authorList>
    </citation>
    <scope>NUCLEOTIDE SEQUENCE [LARGE SCALE GENOMIC DNA]</scope>
    <source>
        <strain evidence="12 13">MCA 4186</strain>
    </source>
</reference>
<evidence type="ECO:0000313" key="12">
    <source>
        <dbReference type="EMBL" id="PWO00054.1"/>
    </source>
</evidence>
<sequence>MTDAVEILDLLGVGFGPANLALAIALRESADAADAGFKAHFVERQPQFAWHSTLLLPGAQLQVSPFKDLATMRDPTSSYSFVNYLHQQNRLSAFINMEANIPSRREWSAYLTWAARRMDDVVSYGEDVLAIEPLGAADVAQLRKSGAAVPAAQAGEGVRILRVTTQRRGESGTTVRLARNVTVGVGGIAQIPPALLPVYPASPWTEAARVIHSSTFLPSLAAIEPQLSATAQRRLGRASPASASHWPLRLAVVGSGQSAAETSLHLRRTFPSAHISLIFRASAIVPSDDSAFVNAAAFDPDRTDAFWRAGTQERADWIKEYKRTNYSVVRSDVLNALNQVLYDQQIEHEAPWPGADGPSEGTFVLRSNTQVDSSRLVGEGDEQQVELTLSSTKPDADSTSHTERFDLVTLGTGFARAPSCMKFLEPLAPHFPALDPEAERRRAELGFPGEDESLDSRRATLDAGGDAAEERLRERVRGISRDYRLVPYASPAFHSSGSASASGISSPGSSASSVTLEDSSSIAREVPGAFEPGVYVLGGNEQTHGLSDSLLSIVAWRAGELTESLLARKSAAARREAVSSGITADGQTPLAPTSNGQAGYFPQKAAPKSGGIVKPLLDRIDSALRI</sequence>
<keyword evidence="6" id="KW-0274">FAD</keyword>
<name>A0A316ZID6_9BASI</name>
<evidence type="ECO:0000256" key="1">
    <source>
        <dbReference type="ARBA" id="ARBA00001974"/>
    </source>
</evidence>
<evidence type="ECO:0000256" key="10">
    <source>
        <dbReference type="ARBA" id="ARBA00049248"/>
    </source>
</evidence>
<dbReference type="GO" id="GO:0016491">
    <property type="term" value="F:oxidoreductase activity"/>
    <property type="evidence" value="ECO:0007669"/>
    <property type="project" value="UniProtKB-KW"/>
</dbReference>
<keyword evidence="5" id="KW-0285">Flavoprotein</keyword>
<dbReference type="SUPFAM" id="SSF51905">
    <property type="entry name" value="FAD/NAD(P)-binding domain"/>
    <property type="match status" value="1"/>
</dbReference>
<evidence type="ECO:0000256" key="3">
    <source>
        <dbReference type="ARBA" id="ARBA00007588"/>
    </source>
</evidence>
<dbReference type="OrthoDB" id="3519933at2759"/>
<evidence type="ECO:0000256" key="4">
    <source>
        <dbReference type="ARBA" id="ARBA00012881"/>
    </source>
</evidence>
<dbReference type="Gene3D" id="3.50.50.60">
    <property type="entry name" value="FAD/NAD(P)-binding domain"/>
    <property type="match status" value="1"/>
</dbReference>
<dbReference type="RefSeq" id="XP_025600332.1">
    <property type="nucleotide sequence ID" value="XM_025741673.1"/>
</dbReference>
<dbReference type="AlphaFoldDB" id="A0A316ZID6"/>
<dbReference type="Pfam" id="PF13434">
    <property type="entry name" value="Lys_Orn_oxgnase"/>
    <property type="match status" value="1"/>
</dbReference>
<evidence type="ECO:0000256" key="5">
    <source>
        <dbReference type="ARBA" id="ARBA00022630"/>
    </source>
</evidence>
<comment type="pathway">
    <text evidence="2">Siderophore biosynthesis.</text>
</comment>
<evidence type="ECO:0000256" key="7">
    <source>
        <dbReference type="ARBA" id="ARBA00022857"/>
    </source>
</evidence>
<organism evidence="12 13">
    <name type="scientific">Tilletiopsis washingtonensis</name>
    <dbReference type="NCBI Taxonomy" id="58919"/>
    <lineage>
        <taxon>Eukaryota</taxon>
        <taxon>Fungi</taxon>
        <taxon>Dikarya</taxon>
        <taxon>Basidiomycota</taxon>
        <taxon>Ustilaginomycotina</taxon>
        <taxon>Exobasidiomycetes</taxon>
        <taxon>Entylomatales</taxon>
        <taxon>Entylomatales incertae sedis</taxon>
        <taxon>Tilletiopsis</taxon>
    </lineage>
</organism>